<accession>A0A327NPB0</accession>
<keyword evidence="4" id="KW-1185">Reference proteome</keyword>
<name>A0A327NPB0_9BACT</name>
<dbReference type="AlphaFoldDB" id="A0A327NPB0"/>
<feature type="chain" id="PRO_5016370641" description="Outer membrane protein beta-barrel domain-containing protein" evidence="1">
    <location>
        <begin position="26"/>
        <end position="229"/>
    </location>
</feature>
<evidence type="ECO:0000313" key="4">
    <source>
        <dbReference type="Proteomes" id="UP000249016"/>
    </source>
</evidence>
<dbReference type="RefSeq" id="WP_111347649.1">
    <property type="nucleotide sequence ID" value="NZ_QLII01000001.1"/>
</dbReference>
<evidence type="ECO:0000313" key="3">
    <source>
        <dbReference type="EMBL" id="RAI77241.1"/>
    </source>
</evidence>
<dbReference type="EMBL" id="QLII01000001">
    <property type="protein sequence ID" value="RAI77241.1"/>
    <property type="molecule type" value="Genomic_DNA"/>
</dbReference>
<feature type="signal peptide" evidence="1">
    <location>
        <begin position="1"/>
        <end position="25"/>
    </location>
</feature>
<reference evidence="3 4" key="1">
    <citation type="submission" date="2018-06" db="EMBL/GenBank/DDBJ databases">
        <title>Spirosoma sp. HMF3257 Genome sequencing and assembly.</title>
        <authorList>
            <person name="Kang H."/>
            <person name="Cha I."/>
            <person name="Kim H."/>
            <person name="Kang J."/>
            <person name="Joh K."/>
        </authorList>
    </citation>
    <scope>NUCLEOTIDE SEQUENCE [LARGE SCALE GENOMIC DNA]</scope>
    <source>
        <strain evidence="3 4">HMF3257</strain>
    </source>
</reference>
<gene>
    <name evidence="3" type="ORF">HMF3257_29165</name>
</gene>
<evidence type="ECO:0000256" key="1">
    <source>
        <dbReference type="SAM" id="SignalP"/>
    </source>
</evidence>
<dbReference type="OrthoDB" id="1121752at2"/>
<feature type="domain" description="Outer membrane protein beta-barrel" evidence="2">
    <location>
        <begin position="26"/>
        <end position="190"/>
    </location>
</feature>
<dbReference type="Pfam" id="PF13568">
    <property type="entry name" value="OMP_b-brl_2"/>
    <property type="match status" value="1"/>
</dbReference>
<protein>
    <recommendedName>
        <fullName evidence="2">Outer membrane protein beta-barrel domain-containing protein</fullName>
    </recommendedName>
</protein>
<evidence type="ECO:0000259" key="2">
    <source>
        <dbReference type="Pfam" id="PF13568"/>
    </source>
</evidence>
<dbReference type="InterPro" id="IPR025665">
    <property type="entry name" value="Beta-barrel_OMP_2"/>
</dbReference>
<dbReference type="PROSITE" id="PS51257">
    <property type="entry name" value="PROKAR_LIPOPROTEIN"/>
    <property type="match status" value="1"/>
</dbReference>
<dbReference type="Proteomes" id="UP000249016">
    <property type="component" value="Unassembled WGS sequence"/>
</dbReference>
<proteinExistence type="predicted"/>
<keyword evidence="1" id="KW-0732">Signal</keyword>
<comment type="caution">
    <text evidence="3">The sequence shown here is derived from an EMBL/GenBank/DDBJ whole genome shotgun (WGS) entry which is preliminary data.</text>
</comment>
<organism evidence="3 4">
    <name type="scientific">Spirosoma telluris</name>
    <dbReference type="NCBI Taxonomy" id="2183553"/>
    <lineage>
        <taxon>Bacteria</taxon>
        <taxon>Pseudomonadati</taxon>
        <taxon>Bacteroidota</taxon>
        <taxon>Cytophagia</taxon>
        <taxon>Cytophagales</taxon>
        <taxon>Cytophagaceae</taxon>
        <taxon>Spirosoma</taxon>
    </lineage>
</organism>
<sequence length="229" mass="25535">MFRANSLRSPILSFILICGCLSSLSAQQRFSVGPRVGLNLSNYWGDADYMKFTPGLSAGAFVMYSSLNHFGISADFLYSQRGTSYNDNTKKFIQRVNYLEIPVVARYFLTLSGNFRPNLFIGPSLGIKMNAKRIKGDYLQGTGPVLNGENSEAFNSLDLGATGGFQLNWGTGNRQHFLIDARYTLGLSDVQSTLPNYWSRRNSLQNSVFTLALGYSFGVGREHPSRYKR</sequence>